<evidence type="ECO:0000259" key="1">
    <source>
        <dbReference type="Pfam" id="PF05838"/>
    </source>
</evidence>
<feature type="domain" description="TtsA-like Glycoside hydrolase family 108" evidence="1">
    <location>
        <begin position="9"/>
        <end position="111"/>
    </location>
</feature>
<dbReference type="GeneID" id="76971848"/>
<accession>A0A345MT49</accession>
<protein>
    <submittedName>
        <fullName evidence="2">Glycosyl hydrolase</fullName>
    </submittedName>
</protein>
<evidence type="ECO:0000313" key="2">
    <source>
        <dbReference type="EMBL" id="AXH74549.1"/>
    </source>
</evidence>
<dbReference type="GO" id="GO:0016787">
    <property type="term" value="F:hydrolase activity"/>
    <property type="evidence" value="ECO:0007669"/>
    <property type="project" value="UniProtKB-KW"/>
</dbReference>
<dbReference type="EMBL" id="MH616963">
    <property type="protein sequence ID" value="AXH74549.1"/>
    <property type="molecule type" value="Genomic_DNA"/>
</dbReference>
<dbReference type="Pfam" id="PF05838">
    <property type="entry name" value="Glyco_hydro_108"/>
    <property type="match status" value="1"/>
</dbReference>
<keyword evidence="3" id="KW-1185">Reference proteome</keyword>
<sequence>MAKFDKAFAKVIKAEGGYVNDPNDKGGETYLGISRRAHPNSKMWEYIDEIKKQMPTANTNAKLTVILKKDTRIDNIVKDIYKTQYWDVLRCDEIISQKVAEQLFDMGVNAGPRRAVQLMCNVVTCVITNQATDNFIKAVNGYARKTNRYLS</sequence>
<dbReference type="InterPro" id="IPR023346">
    <property type="entry name" value="Lysozyme-like_dom_sf"/>
</dbReference>
<keyword evidence="2" id="KW-0378">Hydrolase</keyword>
<dbReference type="CDD" id="cd13926">
    <property type="entry name" value="N-acetylmuramidase_GH108"/>
    <property type="match status" value="1"/>
</dbReference>
<evidence type="ECO:0000313" key="3">
    <source>
        <dbReference type="Proteomes" id="UP000257554"/>
    </source>
</evidence>
<dbReference type="Gene3D" id="1.20.141.10">
    <property type="entry name" value="Chitosanase, subunit A, domain 1"/>
    <property type="match status" value="1"/>
</dbReference>
<dbReference type="InterPro" id="IPR008565">
    <property type="entry name" value="TtsA-like_GH18_dom"/>
</dbReference>
<reference evidence="2 3" key="1">
    <citation type="submission" date="2018-07" db="EMBL/GenBank/DDBJ databases">
        <title>Uncovering a Universe of Circular DNA Viruses in Animal Metagenomes.</title>
        <authorList>
            <person name="Tisza M."/>
            <person name="Buck C."/>
            <person name="Pastrana D."/>
            <person name="Welch N."/>
            <person name="Peretti A."/>
        </authorList>
    </citation>
    <scope>NUCLEOTIDE SEQUENCE [LARGE SCALE GENOMIC DNA]</scope>
    <source>
        <strain evidence="2">Ctbg_1</strain>
    </source>
</reference>
<dbReference type="Proteomes" id="UP000257554">
    <property type="component" value="Segment"/>
</dbReference>
<dbReference type="SUPFAM" id="SSF53955">
    <property type="entry name" value="Lysozyme-like"/>
    <property type="match status" value="1"/>
</dbReference>
<dbReference type="RefSeq" id="YP_010097633.1">
    <property type="nucleotide sequence ID" value="NC_055760.1"/>
</dbReference>
<proteinExistence type="predicted"/>
<name>A0A345MT49_9CAUD</name>
<organism evidence="2 3">
    <name type="scientific">crAssphage sp. isolate ctbg_1</name>
    <dbReference type="NCBI Taxonomy" id="2989854"/>
    <lineage>
        <taxon>Viruses</taxon>
        <taxon>Duplodnaviria</taxon>
        <taxon>Heunggongvirae</taxon>
        <taxon>Uroviricota</taxon>
        <taxon>Caudoviricetes</taxon>
        <taxon>Crassvirales</taxon>
        <taxon>Intestiviridae</taxon>
        <taxon>Crudevirinae</taxon>
        <taxon>Whopevirus</taxon>
        <taxon>Whopevirus animalis</taxon>
    </lineage>
</organism>